<evidence type="ECO:0000313" key="11">
    <source>
        <dbReference type="EMBL" id="MBI4595426.1"/>
    </source>
</evidence>
<dbReference type="InterPro" id="IPR005712">
    <property type="entry name" value="Ribosomal_uS5_bac-type"/>
</dbReference>
<dbReference type="GO" id="GO:0005737">
    <property type="term" value="C:cytoplasm"/>
    <property type="evidence" value="ECO:0007669"/>
    <property type="project" value="UniProtKB-ARBA"/>
</dbReference>
<dbReference type="GO" id="GO:0015935">
    <property type="term" value="C:small ribosomal subunit"/>
    <property type="evidence" value="ECO:0007669"/>
    <property type="project" value="InterPro"/>
</dbReference>
<comment type="function">
    <text evidence="1 8">Located at the back of the 30S subunit body where it stabilizes the conformation of the head with respect to the body.</text>
</comment>
<dbReference type="PROSITE" id="PS00585">
    <property type="entry name" value="RIBOSOMAL_S5"/>
    <property type="match status" value="1"/>
</dbReference>
<dbReference type="GO" id="GO:0042254">
    <property type="term" value="P:ribosome biogenesis"/>
    <property type="evidence" value="ECO:0007669"/>
    <property type="project" value="UniProtKB-ARBA"/>
</dbReference>
<dbReference type="InterPro" id="IPR014721">
    <property type="entry name" value="Ribsml_uS5_D2-typ_fold_subgr"/>
</dbReference>
<evidence type="ECO:0000256" key="5">
    <source>
        <dbReference type="ARBA" id="ARBA00022980"/>
    </source>
</evidence>
<dbReference type="GO" id="GO:0003735">
    <property type="term" value="F:structural constituent of ribosome"/>
    <property type="evidence" value="ECO:0007669"/>
    <property type="project" value="UniProtKB-UniRule"/>
</dbReference>
<dbReference type="InterPro" id="IPR020568">
    <property type="entry name" value="Ribosomal_Su5_D2-typ_SF"/>
</dbReference>
<dbReference type="InterPro" id="IPR018192">
    <property type="entry name" value="Ribosomal_uS5_N_CS"/>
</dbReference>
<dbReference type="PANTHER" id="PTHR48277">
    <property type="entry name" value="MITOCHONDRIAL RIBOSOMAL PROTEIN S5"/>
    <property type="match status" value="1"/>
</dbReference>
<dbReference type="GO" id="GO:0006412">
    <property type="term" value="P:translation"/>
    <property type="evidence" value="ECO:0007669"/>
    <property type="project" value="UniProtKB-UniRule"/>
</dbReference>
<feature type="domain" description="S5 DRBM" evidence="10">
    <location>
        <begin position="13"/>
        <end position="76"/>
    </location>
</feature>
<dbReference type="Proteomes" id="UP000772181">
    <property type="component" value="Unassembled WGS sequence"/>
</dbReference>
<dbReference type="NCBIfam" id="TIGR01021">
    <property type="entry name" value="rpsE_bact"/>
    <property type="match status" value="1"/>
</dbReference>
<comment type="caution">
    <text evidence="11">The sequence shown here is derived from an EMBL/GenBank/DDBJ whole genome shotgun (WGS) entry which is preliminary data.</text>
</comment>
<evidence type="ECO:0000313" key="12">
    <source>
        <dbReference type="Proteomes" id="UP000772181"/>
    </source>
</evidence>
<keyword evidence="4 8" id="KW-0694">RNA-binding</keyword>
<dbReference type="SUPFAM" id="SSF54211">
    <property type="entry name" value="Ribosomal protein S5 domain 2-like"/>
    <property type="match status" value="1"/>
</dbReference>
<dbReference type="Pfam" id="PF00333">
    <property type="entry name" value="Ribosomal_S5"/>
    <property type="match status" value="1"/>
</dbReference>
<dbReference type="GO" id="GO:0019843">
    <property type="term" value="F:rRNA binding"/>
    <property type="evidence" value="ECO:0007669"/>
    <property type="project" value="UniProtKB-UniRule"/>
</dbReference>
<evidence type="ECO:0000256" key="6">
    <source>
        <dbReference type="ARBA" id="ARBA00023274"/>
    </source>
</evidence>
<dbReference type="FunFam" id="3.30.160.20:FF:000001">
    <property type="entry name" value="30S ribosomal protein S5"/>
    <property type="match status" value="1"/>
</dbReference>
<dbReference type="PROSITE" id="PS50881">
    <property type="entry name" value="S5_DSRBD"/>
    <property type="match status" value="1"/>
</dbReference>
<evidence type="ECO:0000256" key="2">
    <source>
        <dbReference type="ARBA" id="ARBA00008945"/>
    </source>
</evidence>
<comment type="function">
    <text evidence="8">With S4 and S12 plays an important role in translational accuracy.</text>
</comment>
<dbReference type="AlphaFoldDB" id="A0A933LQL0"/>
<reference evidence="11" key="1">
    <citation type="submission" date="2020-07" db="EMBL/GenBank/DDBJ databases">
        <title>Huge and variable diversity of episymbiotic CPR bacteria and DPANN archaea in groundwater ecosystems.</title>
        <authorList>
            <person name="He C.Y."/>
            <person name="Keren R."/>
            <person name="Whittaker M."/>
            <person name="Farag I.F."/>
            <person name="Doudna J."/>
            <person name="Cate J.H.D."/>
            <person name="Banfield J.F."/>
        </authorList>
    </citation>
    <scope>NUCLEOTIDE SEQUENCE</scope>
    <source>
        <strain evidence="11">NC_groundwater_1482_Ag_S-0.65um_47_24</strain>
    </source>
</reference>
<evidence type="ECO:0000256" key="7">
    <source>
        <dbReference type="ARBA" id="ARBA00035255"/>
    </source>
</evidence>
<dbReference type="Gene3D" id="3.30.160.20">
    <property type="match status" value="1"/>
</dbReference>
<dbReference type="SUPFAM" id="SSF54768">
    <property type="entry name" value="dsRNA-binding domain-like"/>
    <property type="match status" value="1"/>
</dbReference>
<dbReference type="HAMAP" id="MF_01307_B">
    <property type="entry name" value="Ribosomal_uS5_B"/>
    <property type="match status" value="1"/>
</dbReference>
<evidence type="ECO:0000256" key="1">
    <source>
        <dbReference type="ARBA" id="ARBA00003093"/>
    </source>
</evidence>
<evidence type="ECO:0000256" key="3">
    <source>
        <dbReference type="ARBA" id="ARBA00022730"/>
    </source>
</evidence>
<keyword evidence="5 8" id="KW-0689">Ribosomal protein</keyword>
<sequence>MQKPQIESEERELKEKLVFINRVSKVVKGGKRLNFSALVVVGDENGRVSFGLGKAREVPEAIRKAGAFARKRMASVTLKGNTIPHEIREKFGASIVLLKPAAPGTGIIAGGATRAILEVAGVRDVIAKILGSSNPINVVKATIMALSRLQEPEIIVGVRKGVKEKENA</sequence>
<dbReference type="EMBL" id="JACQWF010000155">
    <property type="protein sequence ID" value="MBI4595426.1"/>
    <property type="molecule type" value="Genomic_DNA"/>
</dbReference>
<dbReference type="Gene3D" id="3.30.230.10">
    <property type="match status" value="1"/>
</dbReference>
<dbReference type="Pfam" id="PF03719">
    <property type="entry name" value="Ribosomal_S5_C"/>
    <property type="match status" value="1"/>
</dbReference>
<gene>
    <name evidence="8 11" type="primary">rpsE</name>
    <name evidence="11" type="ORF">HY730_03505</name>
</gene>
<evidence type="ECO:0000259" key="10">
    <source>
        <dbReference type="PROSITE" id="PS50881"/>
    </source>
</evidence>
<comment type="domain">
    <text evidence="8">The N-terminal domain interacts with the head of the 30S subunit; the C-terminal domain interacts with the body and contacts protein S4. The interaction surface between S4 and S5 is involved in control of translational fidelity.</text>
</comment>
<protein>
    <recommendedName>
        <fullName evidence="7 8">Small ribosomal subunit protein uS5</fullName>
    </recommendedName>
</protein>
<comment type="similarity">
    <text evidence="2 8 9">Belongs to the universal ribosomal protein uS5 family.</text>
</comment>
<keyword evidence="6 8" id="KW-0687">Ribonucleoprotein</keyword>
<accession>A0A933LQL0</accession>
<dbReference type="InterPro" id="IPR005324">
    <property type="entry name" value="Ribosomal_uS5_C"/>
</dbReference>
<organism evidence="11 12">
    <name type="scientific">Tectimicrobiota bacterium</name>
    <dbReference type="NCBI Taxonomy" id="2528274"/>
    <lineage>
        <taxon>Bacteria</taxon>
        <taxon>Pseudomonadati</taxon>
        <taxon>Nitrospinota/Tectimicrobiota group</taxon>
        <taxon>Candidatus Tectimicrobiota</taxon>
    </lineage>
</organism>
<keyword evidence="3 8" id="KW-0699">rRNA-binding</keyword>
<proteinExistence type="inferred from homology"/>
<dbReference type="InterPro" id="IPR013810">
    <property type="entry name" value="Ribosomal_uS5_N"/>
</dbReference>
<evidence type="ECO:0000256" key="4">
    <source>
        <dbReference type="ARBA" id="ARBA00022884"/>
    </source>
</evidence>
<dbReference type="FunFam" id="3.30.230.10:FF:000002">
    <property type="entry name" value="30S ribosomal protein S5"/>
    <property type="match status" value="1"/>
</dbReference>
<evidence type="ECO:0000256" key="8">
    <source>
        <dbReference type="HAMAP-Rule" id="MF_01307"/>
    </source>
</evidence>
<evidence type="ECO:0000256" key="9">
    <source>
        <dbReference type="RuleBase" id="RU003823"/>
    </source>
</evidence>
<comment type="subunit">
    <text evidence="8">Part of the 30S ribosomal subunit. Contacts proteins S4 and S8.</text>
</comment>
<dbReference type="PANTHER" id="PTHR48277:SF1">
    <property type="entry name" value="MITOCHONDRIAL RIBOSOMAL PROTEIN S5"/>
    <property type="match status" value="1"/>
</dbReference>
<dbReference type="InterPro" id="IPR000851">
    <property type="entry name" value="Ribosomal_uS5"/>
</dbReference>
<name>A0A933LQL0_UNCTE</name>